<dbReference type="Pfam" id="PF03942">
    <property type="entry name" value="DTW"/>
    <property type="match status" value="1"/>
</dbReference>
<dbReference type="PANTHER" id="PTHR15627:SF8">
    <property type="entry name" value="TRNA-URIDINE AMINOCARBOXYPROPYLTRANSFERASE 1"/>
    <property type="match status" value="1"/>
</dbReference>
<keyword evidence="6" id="KW-0539">Nucleus</keyword>
<evidence type="ECO:0000256" key="9">
    <source>
        <dbReference type="ARBA" id="ARBA00039242"/>
    </source>
</evidence>
<evidence type="ECO:0000256" key="11">
    <source>
        <dbReference type="ARBA" id="ARBA00048718"/>
    </source>
</evidence>
<comment type="subcellular location">
    <subcellularLocation>
        <location evidence="1">Nucleus</location>
    </subcellularLocation>
</comment>
<keyword evidence="13" id="KW-1185">Reference proteome</keyword>
<evidence type="ECO:0000256" key="10">
    <source>
        <dbReference type="ARBA" id="ARBA00042508"/>
    </source>
</evidence>
<name>A0AAJ6YK18_9HYME</name>
<evidence type="ECO:0000256" key="4">
    <source>
        <dbReference type="ARBA" id="ARBA00022691"/>
    </source>
</evidence>
<feature type="domain" description="DTW" evidence="12">
    <location>
        <begin position="45"/>
        <end position="272"/>
    </location>
</feature>
<evidence type="ECO:0000256" key="5">
    <source>
        <dbReference type="ARBA" id="ARBA00022694"/>
    </source>
</evidence>
<accession>A0AAJ6YK18</accession>
<reference evidence="14" key="1">
    <citation type="submission" date="2025-08" db="UniProtKB">
        <authorList>
            <consortium name="RefSeq"/>
        </authorList>
    </citation>
    <scope>IDENTIFICATION</scope>
</reference>
<proteinExistence type="inferred from homology"/>
<sequence>MKLKILEEHQKLIDRAPFHQLQIDNANCLNTIEGREICEKCYKSRKFFCYSCYLPVIDKKYIPQIKLPIKIDIIKHIQEIDGKSTAIHAAIIAPEDVKIYTYPNFPEFSETEKAVLIFPSVTALNVKDLFILKKEQNIETNTKIIKNELPITRAVFIDSTWHQTKSIYKDHRLQNLPCVILKSRISQFWRHQKKSPRWYLATIEAIHQFLVELHTCAYGKIENYSEVEGMSLISDAKTIVTELDLFQPYNGQYDNLLYFFKYMYEKIHLIYDHDKLWAYKRPLI</sequence>
<evidence type="ECO:0000256" key="6">
    <source>
        <dbReference type="ARBA" id="ARBA00023242"/>
    </source>
</evidence>
<dbReference type="GO" id="GO:0005634">
    <property type="term" value="C:nucleus"/>
    <property type="evidence" value="ECO:0007669"/>
    <property type="project" value="UniProtKB-SubCell"/>
</dbReference>
<dbReference type="InterPro" id="IPR051521">
    <property type="entry name" value="tRNA_Mod/Golgi_Maint"/>
</dbReference>
<comment type="function">
    <text evidence="7">Catalyzes the formation of 3-(3-amino-3-carboxypropyl)uridine (acp3U) at position 20 in the D-loop of several cytoplasmic tRNAs (acp3U(20)).</text>
</comment>
<evidence type="ECO:0000256" key="8">
    <source>
        <dbReference type="ARBA" id="ARBA00038290"/>
    </source>
</evidence>
<evidence type="ECO:0000256" key="1">
    <source>
        <dbReference type="ARBA" id="ARBA00004123"/>
    </source>
</evidence>
<dbReference type="GeneID" id="105363495"/>
<keyword evidence="3" id="KW-0808">Transferase</keyword>
<comment type="similarity">
    <text evidence="8">Belongs to the TDD superfamily. DTWD1 family.</text>
</comment>
<dbReference type="Proteomes" id="UP000695007">
    <property type="component" value="Unplaced"/>
</dbReference>
<evidence type="ECO:0000256" key="7">
    <source>
        <dbReference type="ARBA" id="ARBA00037050"/>
    </source>
</evidence>
<dbReference type="EC" id="2.5.1.25" evidence="2"/>
<organism evidence="13 14">
    <name type="scientific">Ceratosolen solmsi marchali</name>
    <dbReference type="NCBI Taxonomy" id="326594"/>
    <lineage>
        <taxon>Eukaryota</taxon>
        <taxon>Metazoa</taxon>
        <taxon>Ecdysozoa</taxon>
        <taxon>Arthropoda</taxon>
        <taxon>Hexapoda</taxon>
        <taxon>Insecta</taxon>
        <taxon>Pterygota</taxon>
        <taxon>Neoptera</taxon>
        <taxon>Endopterygota</taxon>
        <taxon>Hymenoptera</taxon>
        <taxon>Apocrita</taxon>
        <taxon>Proctotrupomorpha</taxon>
        <taxon>Chalcidoidea</taxon>
        <taxon>Agaonidae</taxon>
        <taxon>Agaoninae</taxon>
        <taxon>Ceratosolen</taxon>
    </lineage>
</organism>
<protein>
    <recommendedName>
        <fullName evidence="9">tRNA-uridine aminocarboxypropyltransferase 1</fullName>
        <ecNumber evidence="2">2.5.1.25</ecNumber>
    </recommendedName>
    <alternativeName>
        <fullName evidence="10">DTW domain-containing protein 1</fullName>
    </alternativeName>
</protein>
<dbReference type="SMART" id="SM01144">
    <property type="entry name" value="DTW"/>
    <property type="match status" value="1"/>
</dbReference>
<keyword evidence="4" id="KW-0949">S-adenosyl-L-methionine</keyword>
<dbReference type="RefSeq" id="XP_011499522.1">
    <property type="nucleotide sequence ID" value="XM_011501220.1"/>
</dbReference>
<evidence type="ECO:0000313" key="13">
    <source>
        <dbReference type="Proteomes" id="UP000695007"/>
    </source>
</evidence>
<dbReference type="AlphaFoldDB" id="A0AAJ6YK18"/>
<dbReference type="InterPro" id="IPR005636">
    <property type="entry name" value="DTW"/>
</dbReference>
<keyword evidence="5" id="KW-0819">tRNA processing</keyword>
<evidence type="ECO:0000259" key="12">
    <source>
        <dbReference type="SMART" id="SM01144"/>
    </source>
</evidence>
<dbReference type="PANTHER" id="PTHR15627">
    <property type="entry name" value="NATURAL KILLER CELL-SPECIFIC ANTIGEN KLIP1"/>
    <property type="match status" value="1"/>
</dbReference>
<comment type="catalytic activity">
    <reaction evidence="11">
        <text>a uridine in tRNA + S-adenosyl-L-methionine = a 3-[(3S)-3-amino-3-carboxypropyl]uridine in tRNA + S-methyl-5'-thioadenosine + H(+)</text>
        <dbReference type="Rhea" id="RHEA:62432"/>
        <dbReference type="Rhea" id="RHEA-COMP:13339"/>
        <dbReference type="Rhea" id="RHEA-COMP:16092"/>
        <dbReference type="ChEBI" id="CHEBI:15378"/>
        <dbReference type="ChEBI" id="CHEBI:17509"/>
        <dbReference type="ChEBI" id="CHEBI:59789"/>
        <dbReference type="ChEBI" id="CHEBI:65315"/>
        <dbReference type="ChEBI" id="CHEBI:82930"/>
        <dbReference type="EC" id="2.5.1.25"/>
    </reaction>
</comment>
<evidence type="ECO:0000256" key="3">
    <source>
        <dbReference type="ARBA" id="ARBA00022679"/>
    </source>
</evidence>
<evidence type="ECO:0000256" key="2">
    <source>
        <dbReference type="ARBA" id="ARBA00012386"/>
    </source>
</evidence>
<dbReference type="GO" id="GO:0016432">
    <property type="term" value="F:tRNA-uridine aminocarboxypropyltransferase activity"/>
    <property type="evidence" value="ECO:0007669"/>
    <property type="project" value="UniProtKB-EC"/>
</dbReference>
<dbReference type="KEGG" id="csol:105363495"/>
<dbReference type="GO" id="GO:0006400">
    <property type="term" value="P:tRNA modification"/>
    <property type="evidence" value="ECO:0007669"/>
    <property type="project" value="TreeGrafter"/>
</dbReference>
<gene>
    <name evidence="14" type="primary">LOC105363495</name>
</gene>
<evidence type="ECO:0000313" key="14">
    <source>
        <dbReference type="RefSeq" id="XP_011499522.1"/>
    </source>
</evidence>